<name>A0A2B6UGG0_9BACI</name>
<evidence type="ECO:0000313" key="3">
    <source>
        <dbReference type="Proteomes" id="UP000222503"/>
    </source>
</evidence>
<comment type="caution">
    <text evidence="2">The sequence shown here is derived from an EMBL/GenBank/DDBJ whole genome shotgun (WGS) entry which is preliminary data.</text>
</comment>
<dbReference type="Proteomes" id="UP000222503">
    <property type="component" value="Unassembled WGS sequence"/>
</dbReference>
<dbReference type="InterPro" id="IPR052159">
    <property type="entry name" value="Competence_DNA_uptake"/>
</dbReference>
<protein>
    <submittedName>
        <fullName evidence="2">MBL fold metallo-hydrolase</fullName>
    </submittedName>
</protein>
<sequence>MIFTLKAIPAHNGDCFIISFGDSNNVKNILVDGGRTIPSYLILKRELEEISKKGQVIDLLILTHIDDDHIAGLIRLFKDSKIDKSIIKEVWFNSKEVLSSYFYGVQQEDTHLKVQVDSNSEISYKQGISLGTLLENYEISNKKVIKSGFKRCLGEAKIEVLSPNQEQLQRLLEDWERVFPNNKGGDTLVASTRKSNDYSSSIEELIKREFKEDKDIVNGSSIAFLLTFKGKNILMLGDSFPSIVAENIIKRLNESRLSIDLVKVSHHGSKHNTSTDLLELIKCENFLISTNGKSHGHPSKETLVKIANRFKQKDTKTRLYFNYRGVQDNVFNQEEKDILNIECVDSEYMNNNILVVDLWKGLER</sequence>
<dbReference type="PANTHER" id="PTHR30619">
    <property type="entry name" value="DNA INTERNALIZATION/COMPETENCE PROTEIN COMEC/REC2"/>
    <property type="match status" value="1"/>
</dbReference>
<dbReference type="InterPro" id="IPR036866">
    <property type="entry name" value="RibonucZ/Hydroxyglut_hydro"/>
</dbReference>
<dbReference type="InterPro" id="IPR001279">
    <property type="entry name" value="Metallo-B-lactamas"/>
</dbReference>
<dbReference type="AlphaFoldDB" id="A0A2B6UGG0"/>
<feature type="domain" description="Metallo-beta-lactamase" evidence="1">
    <location>
        <begin position="24"/>
        <end position="102"/>
    </location>
</feature>
<proteinExistence type="predicted"/>
<gene>
    <name evidence="2" type="ORF">COI65_16715</name>
</gene>
<dbReference type="PANTHER" id="PTHR30619:SF1">
    <property type="entry name" value="RECOMBINATION PROTEIN 2"/>
    <property type="match status" value="1"/>
</dbReference>
<accession>A0A2B6UGG0</accession>
<organism evidence="2 3">
    <name type="scientific">Bacillus wiedmannii</name>
    <dbReference type="NCBI Taxonomy" id="1890302"/>
    <lineage>
        <taxon>Bacteria</taxon>
        <taxon>Bacillati</taxon>
        <taxon>Bacillota</taxon>
        <taxon>Bacilli</taxon>
        <taxon>Bacillales</taxon>
        <taxon>Bacillaceae</taxon>
        <taxon>Bacillus</taxon>
        <taxon>Bacillus cereus group</taxon>
    </lineage>
</organism>
<reference evidence="2 3" key="1">
    <citation type="submission" date="2017-09" db="EMBL/GenBank/DDBJ databases">
        <title>Large-scale bioinformatics analysis of Bacillus genomes uncovers conserved roles of natural products in bacterial physiology.</title>
        <authorList>
            <consortium name="Agbiome Team Llc"/>
            <person name="Bleich R.M."/>
            <person name="Grubbs K.J."/>
            <person name="Santa Maria K.C."/>
            <person name="Allen S.E."/>
            <person name="Farag S."/>
            <person name="Shank E.A."/>
            <person name="Bowers A."/>
        </authorList>
    </citation>
    <scope>NUCLEOTIDE SEQUENCE [LARGE SCALE GENOMIC DNA]</scope>
    <source>
        <strain evidence="2 3">AFS029838</strain>
    </source>
</reference>
<dbReference type="EMBL" id="NUUQ01000022">
    <property type="protein sequence ID" value="PHG59830.1"/>
    <property type="molecule type" value="Genomic_DNA"/>
</dbReference>
<dbReference type="GO" id="GO:0016787">
    <property type="term" value="F:hydrolase activity"/>
    <property type="evidence" value="ECO:0007669"/>
    <property type="project" value="UniProtKB-KW"/>
</dbReference>
<dbReference type="RefSeq" id="WP_098088915.1">
    <property type="nucleotide sequence ID" value="NZ_NUBG01000005.1"/>
</dbReference>
<evidence type="ECO:0000313" key="2">
    <source>
        <dbReference type="EMBL" id="PHG59830.1"/>
    </source>
</evidence>
<keyword evidence="2" id="KW-0378">Hydrolase</keyword>
<evidence type="ECO:0000259" key="1">
    <source>
        <dbReference type="Pfam" id="PF00753"/>
    </source>
</evidence>
<dbReference type="Pfam" id="PF00753">
    <property type="entry name" value="Lactamase_B"/>
    <property type="match status" value="1"/>
</dbReference>
<dbReference type="Gene3D" id="3.60.15.10">
    <property type="entry name" value="Ribonuclease Z/Hydroxyacylglutathione hydrolase-like"/>
    <property type="match status" value="1"/>
</dbReference>
<dbReference type="SUPFAM" id="SSF56281">
    <property type="entry name" value="Metallo-hydrolase/oxidoreductase"/>
    <property type="match status" value="1"/>
</dbReference>